<evidence type="ECO:0000256" key="7">
    <source>
        <dbReference type="SAM" id="MobiDB-lite"/>
    </source>
</evidence>
<evidence type="ECO:0000256" key="5">
    <source>
        <dbReference type="ARBA" id="ARBA00022990"/>
    </source>
</evidence>
<dbReference type="OMA" id="QIERDTH"/>
<dbReference type="SMART" id="SM00054">
    <property type="entry name" value="EFh"/>
    <property type="match status" value="2"/>
</dbReference>
<dbReference type="Proteomes" id="UP000553632">
    <property type="component" value="Unassembled WGS sequence"/>
</dbReference>
<evidence type="ECO:0000256" key="2">
    <source>
        <dbReference type="ARBA" id="ARBA00022723"/>
    </source>
</evidence>
<name>A0A7J6RTB7_PEROL</name>
<evidence type="ECO:0000313" key="10">
    <source>
        <dbReference type="Proteomes" id="UP000553632"/>
    </source>
</evidence>
<evidence type="ECO:0000256" key="1">
    <source>
        <dbReference type="ARBA" id="ARBA00020786"/>
    </source>
</evidence>
<dbReference type="GO" id="GO:0016460">
    <property type="term" value="C:myosin II complex"/>
    <property type="evidence" value="ECO:0007669"/>
    <property type="project" value="TreeGrafter"/>
</dbReference>
<dbReference type="PANTHER" id="PTHR23048">
    <property type="entry name" value="MYOSIN LIGHT CHAIN 1, 3"/>
    <property type="match status" value="1"/>
</dbReference>
<reference evidence="9 10" key="1">
    <citation type="submission" date="2020-04" db="EMBL/GenBank/DDBJ databases">
        <title>Perkinsus olseni comparative genomics.</title>
        <authorList>
            <person name="Bogema D.R."/>
        </authorList>
    </citation>
    <scope>NUCLEOTIDE SEQUENCE [LARGE SCALE GENOMIC DNA]</scope>
    <source>
        <strain evidence="9 10">ATCC PRA-207</strain>
    </source>
</reference>
<dbReference type="SUPFAM" id="SSF57997">
    <property type="entry name" value="Tropomyosin"/>
    <property type="match status" value="1"/>
</dbReference>
<feature type="domain" description="EF-hand" evidence="8">
    <location>
        <begin position="82"/>
        <end position="117"/>
    </location>
</feature>
<dbReference type="InterPro" id="IPR002048">
    <property type="entry name" value="EF_hand_dom"/>
</dbReference>
<dbReference type="InterPro" id="IPR018247">
    <property type="entry name" value="EF_Hand_1_Ca_BS"/>
</dbReference>
<keyword evidence="5" id="KW-0007">Acetylation</keyword>
<keyword evidence="6" id="KW-0175">Coiled coil</keyword>
<dbReference type="PROSITE" id="PS50222">
    <property type="entry name" value="EF_HAND_2"/>
    <property type="match status" value="2"/>
</dbReference>
<feature type="region of interest" description="Disordered" evidence="7">
    <location>
        <begin position="416"/>
        <end position="444"/>
    </location>
</feature>
<evidence type="ECO:0000256" key="3">
    <source>
        <dbReference type="ARBA" id="ARBA00022737"/>
    </source>
</evidence>
<dbReference type="InterPro" id="IPR050230">
    <property type="entry name" value="CALM/Myosin/TropC-like"/>
</dbReference>
<dbReference type="Gene3D" id="1.10.287.1490">
    <property type="match status" value="1"/>
</dbReference>
<keyword evidence="4" id="KW-0106">Calcium</keyword>
<proteinExistence type="predicted"/>
<sequence length="774" mass="86739">MDRPPPGQIVPGSAECAFEDTFHLCDADGDGYITHDEVLMLLRGLGQTPTEKDGAAFLEGLPHKVSLGDFTDHLNRYYRPPLPPERLLEAFRVLDPARTGVISGEKLKQLITSLGEGLTNSEVPPVVYCEMVIVGQVEGVFADIKLDEDGNVNYAELAELRPLRGRQGDNVILESQGWSEPEVTRHSEVRGGARKDRLASISTVATDPSMVHEPTEAESMALRKVMEIHDSHFPANGYVRYVPYLSSSIMDSAIVKRRASKEGTSAAPSRREATPNGLSSPSPARKTTDELLSQRTEELRLLTHEAAELLAENKELRGEIARLSDALRVALEKPGSGVALDDLHHCTREQNDVLDRQNHLLKEEVSKLQIAVSHLKEQQQDYSNRFNEADAKAQEFARLLARSEERRSIAETRLEELSAEAQTSEERRAQIERDAQGDRHQRKSLEDSIQNLREEFHQKAKALQDAEARARAAVDRVRAVEATNARRLSSLEGQVDDSKSRIAQLMGDLNIARTEAEGAHKIVKSLEKRRADTQFRLDDCKAELMETRDQLAELQTARDRATLQEQVLSEKLELEVRARKADVAEVKREAAEAVATEKETSRRKCADLETKLESADEVTASLRARICTLEEEVTSLRKANSVLSREIDRERDLRNKESDDLQSSRLALVSENDELDKRIRALRDELSLAQASLKTQEEVMVARSAEVAGENERLAKRCAKAEEDVVVTRKEIEALRIENSRLVEQLEKEVTHHRNAVERKEGEVQAAAHQNEAE</sequence>
<feature type="region of interest" description="Disordered" evidence="7">
    <location>
        <begin position="260"/>
        <end position="290"/>
    </location>
</feature>
<dbReference type="PANTHER" id="PTHR23048:SF0">
    <property type="entry name" value="CALMODULIN LIKE 3"/>
    <property type="match status" value="1"/>
</dbReference>
<feature type="region of interest" description="Disordered" evidence="7">
    <location>
        <begin position="753"/>
        <end position="774"/>
    </location>
</feature>
<dbReference type="EMBL" id="JABANO010023414">
    <property type="protein sequence ID" value="KAF4723585.1"/>
    <property type="molecule type" value="Genomic_DNA"/>
</dbReference>
<accession>A0A7J6RTB7</accession>
<comment type="caution">
    <text evidence="9">The sequence shown here is derived from an EMBL/GenBank/DDBJ whole genome shotgun (WGS) entry which is preliminary data.</text>
</comment>
<feature type="non-terminal residue" evidence="9">
    <location>
        <position position="774"/>
    </location>
</feature>
<feature type="compositionally biased region" description="Basic and acidic residues" evidence="7">
    <location>
        <begin position="424"/>
        <end position="444"/>
    </location>
</feature>
<evidence type="ECO:0000256" key="4">
    <source>
        <dbReference type="ARBA" id="ARBA00022837"/>
    </source>
</evidence>
<dbReference type="FunFam" id="1.10.238.10:FF:000003">
    <property type="entry name" value="Calmodulin A"/>
    <property type="match status" value="1"/>
</dbReference>
<feature type="coiled-coil region" evidence="6">
    <location>
        <begin position="292"/>
        <end position="333"/>
    </location>
</feature>
<feature type="domain" description="EF-hand" evidence="8">
    <location>
        <begin position="18"/>
        <end position="48"/>
    </location>
</feature>
<keyword evidence="2" id="KW-0479">Metal-binding</keyword>
<feature type="compositionally biased region" description="Basic and acidic residues" evidence="7">
    <location>
        <begin position="753"/>
        <end position="763"/>
    </location>
</feature>
<dbReference type="GO" id="GO:0005509">
    <property type="term" value="F:calcium ion binding"/>
    <property type="evidence" value="ECO:0007669"/>
    <property type="project" value="InterPro"/>
</dbReference>
<protein>
    <recommendedName>
        <fullName evidence="1">Calmodulin</fullName>
    </recommendedName>
</protein>
<feature type="coiled-coil region" evidence="6">
    <location>
        <begin position="523"/>
        <end position="618"/>
    </location>
</feature>
<evidence type="ECO:0000313" key="9">
    <source>
        <dbReference type="EMBL" id="KAF4723585.1"/>
    </source>
</evidence>
<keyword evidence="10" id="KW-1185">Reference proteome</keyword>
<dbReference type="InterPro" id="IPR011992">
    <property type="entry name" value="EF-hand-dom_pair"/>
</dbReference>
<dbReference type="PROSITE" id="PS00018">
    <property type="entry name" value="EF_HAND_1"/>
    <property type="match status" value="1"/>
</dbReference>
<evidence type="ECO:0000259" key="8">
    <source>
        <dbReference type="PROSITE" id="PS50222"/>
    </source>
</evidence>
<dbReference type="Gene3D" id="1.10.238.10">
    <property type="entry name" value="EF-hand"/>
    <property type="match status" value="1"/>
</dbReference>
<dbReference type="AlphaFoldDB" id="A0A7J6RTB7"/>
<organism evidence="9 10">
    <name type="scientific">Perkinsus olseni</name>
    <name type="common">Perkinsus atlanticus</name>
    <dbReference type="NCBI Taxonomy" id="32597"/>
    <lineage>
        <taxon>Eukaryota</taxon>
        <taxon>Sar</taxon>
        <taxon>Alveolata</taxon>
        <taxon>Perkinsozoa</taxon>
        <taxon>Perkinsea</taxon>
        <taxon>Perkinsida</taxon>
        <taxon>Perkinsidae</taxon>
        <taxon>Perkinsus</taxon>
    </lineage>
</organism>
<gene>
    <name evidence="9" type="ORF">FOZ63_033460</name>
</gene>
<evidence type="ECO:0000256" key="6">
    <source>
        <dbReference type="SAM" id="Coils"/>
    </source>
</evidence>
<dbReference type="SUPFAM" id="SSF47473">
    <property type="entry name" value="EF-hand"/>
    <property type="match status" value="1"/>
</dbReference>
<dbReference type="CDD" id="cd00051">
    <property type="entry name" value="EFh"/>
    <property type="match status" value="1"/>
</dbReference>
<keyword evidence="3" id="KW-0677">Repeat</keyword>